<evidence type="ECO:0000313" key="1">
    <source>
        <dbReference type="EMBL" id="SEH05411.1"/>
    </source>
</evidence>
<dbReference type="Proteomes" id="UP000236724">
    <property type="component" value="Unassembled WGS sequence"/>
</dbReference>
<sequence length="45" mass="5257">MLDFIKIRPLLIDLLCFIENNVPEKEISEAAEVLGNRLKNLRVFE</sequence>
<protein>
    <submittedName>
        <fullName evidence="1">Uncharacterized protein</fullName>
    </submittedName>
</protein>
<name>A0A1H6F7P3_9GAMM</name>
<gene>
    <name evidence="1" type="ORF">MBHS_01264</name>
</gene>
<dbReference type="EMBL" id="FMSV02000235">
    <property type="protein sequence ID" value="SEH05411.1"/>
    <property type="molecule type" value="Genomic_DNA"/>
</dbReference>
<dbReference type="AlphaFoldDB" id="A0A1H6F7P3"/>
<accession>A0A1H6F7P3</accession>
<proteinExistence type="predicted"/>
<keyword evidence="2" id="KW-1185">Reference proteome</keyword>
<reference evidence="1 2" key="1">
    <citation type="submission" date="2016-10" db="EMBL/GenBank/DDBJ databases">
        <authorList>
            <person name="de Groot N.N."/>
        </authorList>
    </citation>
    <scope>NUCLEOTIDE SEQUENCE [LARGE SCALE GENOMIC DNA]</scope>
    <source>
        <strain evidence="1">MBHS1</strain>
    </source>
</reference>
<organism evidence="1 2">
    <name type="scientific">Candidatus Venteria ishoeyi</name>
    <dbReference type="NCBI Taxonomy" id="1899563"/>
    <lineage>
        <taxon>Bacteria</taxon>
        <taxon>Pseudomonadati</taxon>
        <taxon>Pseudomonadota</taxon>
        <taxon>Gammaproteobacteria</taxon>
        <taxon>Thiotrichales</taxon>
        <taxon>Thiotrichaceae</taxon>
        <taxon>Venteria</taxon>
    </lineage>
</organism>
<evidence type="ECO:0000313" key="2">
    <source>
        <dbReference type="Proteomes" id="UP000236724"/>
    </source>
</evidence>